<evidence type="ECO:0000256" key="1">
    <source>
        <dbReference type="SAM" id="SignalP"/>
    </source>
</evidence>
<sequence>MGCMRDGGIASLLPLTFLFSFGISGHGTHTHADIPVVSFPAGTFLDTSHIYSLPDTTTRHYRHCYRYLSPPLNPLPWDGCVDDTRTALSSVSREETQMHVWLLMPLSYMCMSPSYDFCKCRQTMIEVEMMKS</sequence>
<evidence type="ECO:0000313" key="2">
    <source>
        <dbReference type="EMBL" id="KKA18081.1"/>
    </source>
</evidence>
<protein>
    <submittedName>
        <fullName evidence="2">Uncharacterized protein</fullName>
    </submittedName>
</protein>
<proteinExistence type="predicted"/>
<dbReference type="Proteomes" id="UP000053958">
    <property type="component" value="Unassembled WGS sequence"/>
</dbReference>
<organism evidence="2 3">
    <name type="scientific">Rasamsonia emersonii (strain ATCC 16479 / CBS 393.64 / IMI 116815)</name>
    <dbReference type="NCBI Taxonomy" id="1408163"/>
    <lineage>
        <taxon>Eukaryota</taxon>
        <taxon>Fungi</taxon>
        <taxon>Dikarya</taxon>
        <taxon>Ascomycota</taxon>
        <taxon>Pezizomycotina</taxon>
        <taxon>Eurotiomycetes</taxon>
        <taxon>Eurotiomycetidae</taxon>
        <taxon>Eurotiales</taxon>
        <taxon>Trichocomaceae</taxon>
        <taxon>Rasamsonia</taxon>
    </lineage>
</organism>
<accession>A0A0F4YJM2</accession>
<name>A0A0F4YJM2_RASE3</name>
<dbReference type="GeneID" id="25320246"/>
<keyword evidence="1" id="KW-0732">Signal</keyword>
<keyword evidence="3" id="KW-1185">Reference proteome</keyword>
<comment type="caution">
    <text evidence="2">The sequence shown here is derived from an EMBL/GenBank/DDBJ whole genome shotgun (WGS) entry which is preliminary data.</text>
</comment>
<reference evidence="2 3" key="1">
    <citation type="submission" date="2015-04" db="EMBL/GenBank/DDBJ databases">
        <authorList>
            <person name="Heijne W.H."/>
            <person name="Fedorova N.D."/>
            <person name="Nierman W.C."/>
            <person name="Vollebregt A.W."/>
            <person name="Zhao Z."/>
            <person name="Wu L."/>
            <person name="Kumar M."/>
            <person name="Stam H."/>
            <person name="van den Berg M.A."/>
            <person name="Pel H.J."/>
        </authorList>
    </citation>
    <scope>NUCLEOTIDE SEQUENCE [LARGE SCALE GENOMIC DNA]</scope>
    <source>
        <strain evidence="2 3">CBS 393.64</strain>
    </source>
</reference>
<feature type="signal peptide" evidence="1">
    <location>
        <begin position="1"/>
        <end position="27"/>
    </location>
</feature>
<dbReference type="EMBL" id="LASV01000502">
    <property type="protein sequence ID" value="KKA18081.1"/>
    <property type="molecule type" value="Genomic_DNA"/>
</dbReference>
<dbReference type="AlphaFoldDB" id="A0A0F4YJM2"/>
<gene>
    <name evidence="2" type="ORF">T310_7981</name>
</gene>
<feature type="chain" id="PRO_5002481938" evidence="1">
    <location>
        <begin position="28"/>
        <end position="132"/>
    </location>
</feature>
<evidence type="ECO:0000313" key="3">
    <source>
        <dbReference type="Proteomes" id="UP000053958"/>
    </source>
</evidence>
<dbReference type="RefSeq" id="XP_013324693.1">
    <property type="nucleotide sequence ID" value="XM_013469239.1"/>
</dbReference>